<comment type="caution">
    <text evidence="1">The sequence shown here is derived from an EMBL/GenBank/DDBJ whole genome shotgun (WGS) entry which is preliminary data.</text>
</comment>
<accession>A0A5B7DZK3</accession>
<keyword evidence="2" id="KW-1185">Reference proteome</keyword>
<protein>
    <submittedName>
        <fullName evidence="1">Uncharacterized protein</fullName>
    </submittedName>
</protein>
<dbReference type="AlphaFoldDB" id="A0A5B7DZK3"/>
<dbReference type="Proteomes" id="UP000324222">
    <property type="component" value="Unassembled WGS sequence"/>
</dbReference>
<name>A0A5B7DZK3_PORTR</name>
<reference evidence="1 2" key="1">
    <citation type="submission" date="2019-05" db="EMBL/GenBank/DDBJ databases">
        <title>Another draft genome of Portunus trituberculatus and its Hox gene families provides insights of decapod evolution.</title>
        <authorList>
            <person name="Jeong J.-H."/>
            <person name="Song I."/>
            <person name="Kim S."/>
            <person name="Choi T."/>
            <person name="Kim D."/>
            <person name="Ryu S."/>
            <person name="Kim W."/>
        </authorList>
    </citation>
    <scope>NUCLEOTIDE SEQUENCE [LARGE SCALE GENOMIC DNA]</scope>
    <source>
        <tissue evidence="1">Muscle</tissue>
    </source>
</reference>
<evidence type="ECO:0000313" key="2">
    <source>
        <dbReference type="Proteomes" id="UP000324222"/>
    </source>
</evidence>
<proteinExistence type="predicted"/>
<dbReference type="EMBL" id="VSRR010001624">
    <property type="protein sequence ID" value="MPC26625.1"/>
    <property type="molecule type" value="Genomic_DNA"/>
</dbReference>
<organism evidence="1 2">
    <name type="scientific">Portunus trituberculatus</name>
    <name type="common">Swimming crab</name>
    <name type="synonym">Neptunus trituberculatus</name>
    <dbReference type="NCBI Taxonomy" id="210409"/>
    <lineage>
        <taxon>Eukaryota</taxon>
        <taxon>Metazoa</taxon>
        <taxon>Ecdysozoa</taxon>
        <taxon>Arthropoda</taxon>
        <taxon>Crustacea</taxon>
        <taxon>Multicrustacea</taxon>
        <taxon>Malacostraca</taxon>
        <taxon>Eumalacostraca</taxon>
        <taxon>Eucarida</taxon>
        <taxon>Decapoda</taxon>
        <taxon>Pleocyemata</taxon>
        <taxon>Brachyura</taxon>
        <taxon>Eubrachyura</taxon>
        <taxon>Portunoidea</taxon>
        <taxon>Portunidae</taxon>
        <taxon>Portuninae</taxon>
        <taxon>Portunus</taxon>
    </lineage>
</organism>
<dbReference type="PROSITE" id="PS51257">
    <property type="entry name" value="PROKAR_LIPOPROTEIN"/>
    <property type="match status" value="1"/>
</dbReference>
<evidence type="ECO:0000313" key="1">
    <source>
        <dbReference type="EMBL" id="MPC26625.1"/>
    </source>
</evidence>
<sequence>MKKIGASLHAITHSAHVSVGSCTVRAHRPSPSSLGPAPVRLGNCATARLTLCEGHQSTNAQGPEVERLASWYWNHPAYMYTRTHPSQGLAPGMLCGGLWHAPRQRHRSPSTLGNTCIVHMRLPTPPDPPPHHYHHLPLLHASLLH</sequence>
<gene>
    <name evidence="1" type="ORF">E2C01_019769</name>
</gene>